<name>A0AB38YY10_9GAMM</name>
<dbReference type="RefSeq" id="WP_310864870.1">
    <property type="nucleotide sequence ID" value="NZ_CP134206.1"/>
</dbReference>
<organism evidence="1 2">
    <name type="scientific">Acinetobacter soli</name>
    <dbReference type="NCBI Taxonomy" id="487316"/>
    <lineage>
        <taxon>Bacteria</taxon>
        <taxon>Pseudomonadati</taxon>
        <taxon>Pseudomonadota</taxon>
        <taxon>Gammaproteobacteria</taxon>
        <taxon>Moraxellales</taxon>
        <taxon>Moraxellaceae</taxon>
        <taxon>Acinetobacter</taxon>
    </lineage>
</organism>
<protein>
    <submittedName>
        <fullName evidence="1">Uncharacterized protein</fullName>
    </submittedName>
</protein>
<evidence type="ECO:0000313" key="2">
    <source>
        <dbReference type="Proteomes" id="UP001256400"/>
    </source>
</evidence>
<reference evidence="1" key="1">
    <citation type="submission" date="2023-09" db="EMBL/GenBank/DDBJ databases">
        <title>Acinetobacter soli.</title>
        <authorList>
            <person name="Kim B."/>
            <person name="Kim D."/>
            <person name="Park D."/>
        </authorList>
    </citation>
    <scope>NUCLEOTIDE SEQUENCE</scope>
    <source>
        <strain evidence="1">2023.05</strain>
    </source>
</reference>
<proteinExistence type="predicted"/>
<dbReference type="AlphaFoldDB" id="A0AB38YY10"/>
<gene>
    <name evidence="1" type="ORF">RHP80_04175</name>
</gene>
<dbReference type="EMBL" id="CP134206">
    <property type="protein sequence ID" value="WND06352.1"/>
    <property type="molecule type" value="Genomic_DNA"/>
</dbReference>
<dbReference type="Proteomes" id="UP001256400">
    <property type="component" value="Chromosome"/>
</dbReference>
<sequence>MRQQVYALKSIKFQKTSKKLKFRAFKAKYEGFYAKKPINKKFHNRYWQA</sequence>
<accession>A0AB38YY10</accession>
<evidence type="ECO:0000313" key="1">
    <source>
        <dbReference type="EMBL" id="WND06352.1"/>
    </source>
</evidence>